<gene>
    <name evidence="2" type="ORF">SAMN05660413_01432</name>
</gene>
<dbReference type="PANTHER" id="PTHR39323">
    <property type="entry name" value="BLR1149 PROTEIN"/>
    <property type="match status" value="1"/>
</dbReference>
<protein>
    <submittedName>
        <fullName evidence="2">Putative phosphoesterase</fullName>
    </submittedName>
</protein>
<sequence length="210" mass="24390">MEIELENQHFELHPSGAAFWEEQEILIISDVHLGKISHFRKFGSPVPYKAINANFIRLSEVVGKFRPKTVCFLGDLFHSNLNNEWKLFENWLSFVEADVVLVAGNHDIISPLKYEKLGLKIHSEWQLNGFLLTHHPEQREFFFNICGHIHPGYRLNGKARQSLKLPCFFRRKDQLIFPAFGEFTGNYMMELNEGEAAYAITQKEVILISK</sequence>
<dbReference type="STRING" id="287099.SAMN05660413_01432"/>
<dbReference type="GO" id="GO:0016787">
    <property type="term" value="F:hydrolase activity"/>
    <property type="evidence" value="ECO:0007669"/>
    <property type="project" value="InterPro"/>
</dbReference>
<evidence type="ECO:0000313" key="3">
    <source>
        <dbReference type="Proteomes" id="UP000199153"/>
    </source>
</evidence>
<dbReference type="SUPFAM" id="SSF56300">
    <property type="entry name" value="Metallo-dependent phosphatases"/>
    <property type="match status" value="1"/>
</dbReference>
<dbReference type="AlphaFoldDB" id="A0A1I4ZPX8"/>
<evidence type="ECO:0000259" key="1">
    <source>
        <dbReference type="Pfam" id="PF00149"/>
    </source>
</evidence>
<organism evidence="2 3">
    <name type="scientific">Salegentibacter flavus</name>
    <dbReference type="NCBI Taxonomy" id="287099"/>
    <lineage>
        <taxon>Bacteria</taxon>
        <taxon>Pseudomonadati</taxon>
        <taxon>Bacteroidota</taxon>
        <taxon>Flavobacteriia</taxon>
        <taxon>Flavobacteriales</taxon>
        <taxon>Flavobacteriaceae</taxon>
        <taxon>Salegentibacter</taxon>
    </lineage>
</organism>
<feature type="domain" description="Calcineurin-like phosphoesterase" evidence="1">
    <location>
        <begin position="25"/>
        <end position="117"/>
    </location>
</feature>
<evidence type="ECO:0000313" key="2">
    <source>
        <dbReference type="EMBL" id="SFN52314.1"/>
    </source>
</evidence>
<dbReference type="PIRSF" id="PIRSF000887">
    <property type="entry name" value="Pesterase_MJ0037"/>
    <property type="match status" value="1"/>
</dbReference>
<dbReference type="Pfam" id="PF00149">
    <property type="entry name" value="Metallophos"/>
    <property type="match status" value="1"/>
</dbReference>
<dbReference type="InterPro" id="IPR026336">
    <property type="entry name" value="PdeM-like"/>
</dbReference>
<dbReference type="EMBL" id="FOVL01000007">
    <property type="protein sequence ID" value="SFN52314.1"/>
    <property type="molecule type" value="Genomic_DNA"/>
</dbReference>
<dbReference type="Proteomes" id="UP000199153">
    <property type="component" value="Unassembled WGS sequence"/>
</dbReference>
<keyword evidence="3" id="KW-1185">Reference proteome</keyword>
<dbReference type="NCBIfam" id="TIGR04123">
    <property type="entry name" value="P_estr_lig_assc"/>
    <property type="match status" value="1"/>
</dbReference>
<dbReference type="PANTHER" id="PTHR39323:SF1">
    <property type="entry name" value="BLR1149 PROTEIN"/>
    <property type="match status" value="1"/>
</dbReference>
<dbReference type="RefSeq" id="WP_093407682.1">
    <property type="nucleotide sequence ID" value="NZ_FOVL01000007.1"/>
</dbReference>
<dbReference type="Gene3D" id="3.60.21.10">
    <property type="match status" value="1"/>
</dbReference>
<reference evidence="2 3" key="1">
    <citation type="submission" date="2016-10" db="EMBL/GenBank/DDBJ databases">
        <authorList>
            <person name="de Groot N.N."/>
        </authorList>
    </citation>
    <scope>NUCLEOTIDE SEQUENCE [LARGE SCALE GENOMIC DNA]</scope>
    <source>
        <strain evidence="2 3">DSM 17794</strain>
    </source>
</reference>
<dbReference type="InterPro" id="IPR004843">
    <property type="entry name" value="Calcineurin-like_PHP"/>
</dbReference>
<dbReference type="InterPro" id="IPR029052">
    <property type="entry name" value="Metallo-depent_PP-like"/>
</dbReference>
<proteinExistence type="predicted"/>
<name>A0A1I4ZPX8_9FLAO</name>
<dbReference type="OrthoDB" id="9795838at2"/>
<accession>A0A1I4ZPX8</accession>
<dbReference type="InterPro" id="IPR024173">
    <property type="entry name" value="Pesterase_MJ0037-like"/>
</dbReference>